<evidence type="ECO:0000313" key="2">
    <source>
        <dbReference type="EMBL" id="KJV06634.1"/>
    </source>
</evidence>
<gene>
    <name evidence="2" type="ORF">VZ94_10045</name>
</gene>
<evidence type="ECO:0000313" key="3">
    <source>
        <dbReference type="Proteomes" id="UP000033684"/>
    </source>
</evidence>
<dbReference type="Pfam" id="PF13304">
    <property type="entry name" value="AAA_21"/>
    <property type="match status" value="1"/>
</dbReference>
<proteinExistence type="predicted"/>
<dbReference type="Proteomes" id="UP000033684">
    <property type="component" value="Unassembled WGS sequence"/>
</dbReference>
<organism evidence="2 3">
    <name type="scientific">Methylocucumis oryzae</name>
    <dbReference type="NCBI Taxonomy" id="1632867"/>
    <lineage>
        <taxon>Bacteria</taxon>
        <taxon>Pseudomonadati</taxon>
        <taxon>Pseudomonadota</taxon>
        <taxon>Gammaproteobacteria</taxon>
        <taxon>Methylococcales</taxon>
        <taxon>Methylococcaceae</taxon>
        <taxon>Methylocucumis</taxon>
    </lineage>
</organism>
<accession>A0A0F3IM55</accession>
<name>A0A0F3IM55_9GAMM</name>
<dbReference type="InterPro" id="IPR003959">
    <property type="entry name" value="ATPase_AAA_core"/>
</dbReference>
<dbReference type="GO" id="GO:0005524">
    <property type="term" value="F:ATP binding"/>
    <property type="evidence" value="ECO:0007669"/>
    <property type="project" value="InterPro"/>
</dbReference>
<dbReference type="Gene3D" id="3.40.50.300">
    <property type="entry name" value="P-loop containing nucleotide triphosphate hydrolases"/>
    <property type="match status" value="1"/>
</dbReference>
<dbReference type="AlphaFoldDB" id="A0A0F3IM55"/>
<feature type="domain" description="ATPase AAA-type core" evidence="1">
    <location>
        <begin position="8"/>
        <end position="112"/>
    </location>
</feature>
<keyword evidence="3" id="KW-1185">Reference proteome</keyword>
<sequence>MQANKELRKDLSDIFLSYGLKLVFDIVNQSLKLMKQKSEDEIFLIPYSSMADTLQRVVFYKAAIASNQNSILLFEEPEAHCFPPYIRQITQDIIDSETNQFFVATHSPYVLNDFLEYQRDDVALYMADFKNGETVVYRLTDDELDEVYNYGIDVFFNYERFTSI</sequence>
<evidence type="ECO:0000259" key="1">
    <source>
        <dbReference type="Pfam" id="PF13304"/>
    </source>
</evidence>
<dbReference type="InterPro" id="IPR027417">
    <property type="entry name" value="P-loop_NTPase"/>
</dbReference>
<dbReference type="EMBL" id="LAJX01000098">
    <property type="protein sequence ID" value="KJV06634.1"/>
    <property type="molecule type" value="Genomic_DNA"/>
</dbReference>
<dbReference type="GO" id="GO:0016887">
    <property type="term" value="F:ATP hydrolysis activity"/>
    <property type="evidence" value="ECO:0007669"/>
    <property type="project" value="InterPro"/>
</dbReference>
<dbReference type="PATRIC" id="fig|1632867.3.peg.5863"/>
<reference evidence="3" key="1">
    <citation type="submission" date="2015-03" db="EMBL/GenBank/DDBJ databases">
        <title>Draft genome sequence of a novel methanotroph (Sn10-6) isolated from flooded ricefield rhizosphere in India.</title>
        <authorList>
            <person name="Pandit P.S."/>
            <person name="Pore S.D."/>
            <person name="Arora P."/>
            <person name="Kapse N.G."/>
            <person name="Dhakephalkar P.K."/>
            <person name="Rahalkar M.C."/>
        </authorList>
    </citation>
    <scope>NUCLEOTIDE SEQUENCE [LARGE SCALE GENOMIC DNA]</scope>
    <source>
        <strain evidence="3">Sn10-6</strain>
    </source>
</reference>
<reference evidence="2 3" key="2">
    <citation type="journal article" date="2016" name="Microb. Ecol.">
        <title>Genome Characteristics of a Novel Type I Methanotroph (Sn10-6) Isolated from a Flooded Indian Rice Field.</title>
        <authorList>
            <person name="Rahalkar M.C."/>
            <person name="Pandit P.S."/>
            <person name="Dhakephalkar P.K."/>
            <person name="Pore S."/>
            <person name="Arora P."/>
            <person name="Kapse N."/>
        </authorList>
    </citation>
    <scope>NUCLEOTIDE SEQUENCE [LARGE SCALE GENOMIC DNA]</scope>
    <source>
        <strain evidence="2 3">Sn10-6</strain>
    </source>
</reference>
<comment type="caution">
    <text evidence="2">The sequence shown here is derived from an EMBL/GenBank/DDBJ whole genome shotgun (WGS) entry which is preliminary data.</text>
</comment>
<protein>
    <recommendedName>
        <fullName evidence="1">ATPase AAA-type core domain-containing protein</fullName>
    </recommendedName>
</protein>